<evidence type="ECO:0000313" key="2">
    <source>
        <dbReference type="EMBL" id="BBD98659.1"/>
    </source>
</evidence>
<reference evidence="2 3" key="1">
    <citation type="submission" date="2018-05" db="EMBL/GenBank/DDBJ databases">
        <title>Complete Genome Sequence of the Nonylphenol-Degrading Bacterium Sphingobium amiense DSM 16289T.</title>
        <authorList>
            <person name="Ootsuka M."/>
            <person name="Nishizawa T."/>
            <person name="Ohta H."/>
        </authorList>
    </citation>
    <scope>NUCLEOTIDE SEQUENCE [LARGE SCALE GENOMIC DNA]</scope>
    <source>
        <strain evidence="2 3">DSM 16289</strain>
    </source>
</reference>
<organism evidence="2 3">
    <name type="scientific">Sphingobium amiense</name>
    <dbReference type="NCBI Taxonomy" id="135719"/>
    <lineage>
        <taxon>Bacteria</taxon>
        <taxon>Pseudomonadati</taxon>
        <taxon>Pseudomonadota</taxon>
        <taxon>Alphaproteobacteria</taxon>
        <taxon>Sphingomonadales</taxon>
        <taxon>Sphingomonadaceae</taxon>
        <taxon>Sphingobium</taxon>
    </lineage>
</organism>
<dbReference type="PANTHER" id="PTHR11803:SF39">
    <property type="entry name" value="2-IMINOBUTANOATE_2-IMINOPROPANOATE DEAMINASE"/>
    <property type="match status" value="1"/>
</dbReference>
<dbReference type="GO" id="GO:0019239">
    <property type="term" value="F:deaminase activity"/>
    <property type="evidence" value="ECO:0007669"/>
    <property type="project" value="TreeGrafter"/>
</dbReference>
<dbReference type="KEGG" id="sami:SAMIE_1021600"/>
<sequence>MKRLFAAAFMTAAMPLAAQPAPPPQPLPAKLPFSPAVRVGDTLYLSGQIGQVPQGMDRHGEGFDAAVRGAMDSIERILKDNGLGFGDVVKCTVMLDDMADWPRFNAAYLPYFSGHRLPARSAFGADGLAAGAPLEVECIAAFTKAR</sequence>
<dbReference type="EMBL" id="AP018664">
    <property type="protein sequence ID" value="BBD98659.1"/>
    <property type="molecule type" value="Genomic_DNA"/>
</dbReference>
<dbReference type="AlphaFoldDB" id="A0A494WE04"/>
<dbReference type="GO" id="GO:0005829">
    <property type="term" value="C:cytosol"/>
    <property type="evidence" value="ECO:0007669"/>
    <property type="project" value="TreeGrafter"/>
</dbReference>
<evidence type="ECO:0000313" key="3">
    <source>
        <dbReference type="Proteomes" id="UP000279959"/>
    </source>
</evidence>
<evidence type="ECO:0000256" key="1">
    <source>
        <dbReference type="SAM" id="SignalP"/>
    </source>
</evidence>
<keyword evidence="3" id="KW-1185">Reference proteome</keyword>
<dbReference type="InterPro" id="IPR006175">
    <property type="entry name" value="YjgF/YER057c/UK114"/>
</dbReference>
<feature type="signal peptide" evidence="1">
    <location>
        <begin position="1"/>
        <end position="18"/>
    </location>
</feature>
<dbReference type="InterPro" id="IPR035959">
    <property type="entry name" value="RutC-like_sf"/>
</dbReference>
<name>A0A494WE04_9SPHN</name>
<feature type="chain" id="PRO_5019752748" evidence="1">
    <location>
        <begin position="19"/>
        <end position="146"/>
    </location>
</feature>
<dbReference type="SUPFAM" id="SSF55298">
    <property type="entry name" value="YjgF-like"/>
    <property type="match status" value="1"/>
</dbReference>
<dbReference type="CDD" id="cd00448">
    <property type="entry name" value="YjgF_YER057c_UK114_family"/>
    <property type="match status" value="1"/>
</dbReference>
<accession>A0A494WE04</accession>
<dbReference type="Proteomes" id="UP000279959">
    <property type="component" value="Chromosome"/>
</dbReference>
<dbReference type="Pfam" id="PF01042">
    <property type="entry name" value="Ribonuc_L-PSP"/>
    <property type="match status" value="1"/>
</dbReference>
<keyword evidence="1" id="KW-0732">Signal</keyword>
<dbReference type="RefSeq" id="WP_066700472.1">
    <property type="nucleotide sequence ID" value="NZ_AP018664.1"/>
</dbReference>
<dbReference type="Gene3D" id="3.30.1330.40">
    <property type="entry name" value="RutC-like"/>
    <property type="match status" value="1"/>
</dbReference>
<proteinExistence type="predicted"/>
<protein>
    <submittedName>
        <fullName evidence="2">RidA family protein</fullName>
    </submittedName>
</protein>
<gene>
    <name evidence="2" type="ORF">SAMIE_1021600</name>
</gene>
<dbReference type="PANTHER" id="PTHR11803">
    <property type="entry name" value="2-IMINOBUTANOATE/2-IMINOPROPANOATE DEAMINASE RIDA"/>
    <property type="match status" value="1"/>
</dbReference>